<dbReference type="Pfam" id="PF11457">
    <property type="entry name" value="DUF3021"/>
    <property type="match status" value="1"/>
</dbReference>
<gene>
    <name evidence="2" type="ORF">LMB76_02890</name>
</gene>
<dbReference type="EMBL" id="JAJGWB010000103">
    <property type="protein sequence ID" value="MCC4477183.1"/>
    <property type="molecule type" value="Genomic_DNA"/>
</dbReference>
<accession>A0AAW4X460</accession>
<feature type="transmembrane region" description="Helical" evidence="1">
    <location>
        <begin position="93"/>
        <end position="111"/>
    </location>
</feature>
<evidence type="ECO:0000256" key="1">
    <source>
        <dbReference type="SAM" id="Phobius"/>
    </source>
</evidence>
<feature type="transmembrane region" description="Helical" evidence="1">
    <location>
        <begin position="66"/>
        <end position="87"/>
    </location>
</feature>
<keyword evidence="1" id="KW-0812">Transmembrane</keyword>
<dbReference type="AlphaFoldDB" id="A0AAW4X460"/>
<name>A0AAW4X460_LIMRT</name>
<dbReference type="RefSeq" id="WP_228340994.1">
    <property type="nucleotide sequence ID" value="NZ_JAJGWA010000098.1"/>
</dbReference>
<keyword evidence="1" id="KW-1133">Transmembrane helix</keyword>
<comment type="caution">
    <text evidence="2">The sequence shown here is derived from an EMBL/GenBank/DDBJ whole genome shotgun (WGS) entry which is preliminary data.</text>
</comment>
<dbReference type="InterPro" id="IPR021560">
    <property type="entry name" value="DUF3021"/>
</dbReference>
<reference evidence="2" key="1">
    <citation type="submission" date="2021-10" db="EMBL/GenBank/DDBJ databases">
        <title>Evolutionary history and lifestyle of the vertebrate symbiont Limosilactobacillus reuteri.</title>
        <authorList>
            <person name="Zheng J."/>
            <person name="Li F."/>
            <person name="Gaenzle M."/>
            <person name="Walter J."/>
        </authorList>
    </citation>
    <scope>NUCLEOTIDE SEQUENCE</scope>
    <source>
        <strain evidence="2">GQ_1_3_1</strain>
    </source>
</reference>
<protein>
    <submittedName>
        <fullName evidence="2">DUF3021 domain-containing protein</fullName>
    </submittedName>
</protein>
<dbReference type="Proteomes" id="UP001198026">
    <property type="component" value="Unassembled WGS sequence"/>
</dbReference>
<evidence type="ECO:0000313" key="3">
    <source>
        <dbReference type="Proteomes" id="UP001198026"/>
    </source>
</evidence>
<organism evidence="2 3">
    <name type="scientific">Limosilactobacillus reuteri</name>
    <name type="common">Lactobacillus reuteri</name>
    <dbReference type="NCBI Taxonomy" id="1598"/>
    <lineage>
        <taxon>Bacteria</taxon>
        <taxon>Bacillati</taxon>
        <taxon>Bacillota</taxon>
        <taxon>Bacilli</taxon>
        <taxon>Lactobacillales</taxon>
        <taxon>Lactobacillaceae</taxon>
        <taxon>Limosilactobacillus</taxon>
    </lineage>
</organism>
<feature type="transmembrane region" description="Helical" evidence="1">
    <location>
        <begin position="38"/>
        <end position="57"/>
    </location>
</feature>
<keyword evidence="1" id="KW-0472">Membrane</keyword>
<feature type="transmembrane region" description="Helical" evidence="1">
    <location>
        <begin position="12"/>
        <end position="32"/>
    </location>
</feature>
<evidence type="ECO:0000313" key="2">
    <source>
        <dbReference type="EMBL" id="MCC4477183.1"/>
    </source>
</evidence>
<sequence length="128" mass="15009">MTNLRRSIRYFVRGMSYGSITYLTIIAFFWQSSSISKANIITVFVISGLIGELSFLFQTELSFSSALLIHLAGTFILFIGMMLINHWSLNRQTILIFILAYIVIWLIIRLVEEHQIHRINQQIRNRRK</sequence>
<proteinExistence type="predicted"/>